<dbReference type="PANTHER" id="PTHR32179:SF3">
    <property type="entry name" value="NICOTINATE-NUCLEOTIDE PYROPHOSPHORYLASE [CARBOXYLATING]"/>
    <property type="match status" value="1"/>
</dbReference>
<evidence type="ECO:0000256" key="5">
    <source>
        <dbReference type="ARBA" id="ARBA00011944"/>
    </source>
</evidence>
<dbReference type="PANTHER" id="PTHR32179">
    <property type="entry name" value="NICOTINATE-NUCLEOTIDE PYROPHOSPHORYLASE [CARBOXYLATING]"/>
    <property type="match status" value="1"/>
</dbReference>
<keyword evidence="17" id="KW-1185">Reference proteome</keyword>
<name>B9XIV3_PEDPL</name>
<dbReference type="InterPro" id="IPR004393">
    <property type="entry name" value="NadC"/>
</dbReference>
<dbReference type="FunFam" id="3.90.1170.20:FF:000001">
    <property type="entry name" value="Nicotinate-nucleotide diphosphorylase (Carboxylating)"/>
    <property type="match status" value="1"/>
</dbReference>
<comment type="similarity">
    <text evidence="3 12">Belongs to the NadC/ModD family.</text>
</comment>
<feature type="binding site" evidence="13">
    <location>
        <position position="222"/>
    </location>
    <ligand>
        <name>substrate</name>
    </ligand>
</feature>
<dbReference type="GO" id="GO:0034213">
    <property type="term" value="P:quinolinate catabolic process"/>
    <property type="evidence" value="ECO:0007669"/>
    <property type="project" value="TreeGrafter"/>
</dbReference>
<evidence type="ECO:0000256" key="10">
    <source>
        <dbReference type="ARBA" id="ARBA00047445"/>
    </source>
</evidence>
<dbReference type="InterPro" id="IPR013785">
    <property type="entry name" value="Aldolase_TIM"/>
</dbReference>
<dbReference type="EC" id="2.4.2.19" evidence="5"/>
<dbReference type="InterPro" id="IPR002638">
    <property type="entry name" value="Quinolinate_PRibosylTrfase_C"/>
</dbReference>
<keyword evidence="8 12" id="KW-0808">Transferase</keyword>
<dbReference type="AlphaFoldDB" id="B9XIV3"/>
<keyword evidence="7 12" id="KW-0328">Glycosyltransferase</keyword>
<evidence type="ECO:0000256" key="8">
    <source>
        <dbReference type="ARBA" id="ARBA00022679"/>
    </source>
</evidence>
<dbReference type="CDD" id="cd01572">
    <property type="entry name" value="QPRTase"/>
    <property type="match status" value="1"/>
</dbReference>
<evidence type="ECO:0000256" key="6">
    <source>
        <dbReference type="ARBA" id="ARBA00022642"/>
    </source>
</evidence>
<dbReference type="GO" id="GO:0004514">
    <property type="term" value="F:nicotinate-nucleotide diphosphorylase (carboxylating) activity"/>
    <property type="evidence" value="ECO:0007669"/>
    <property type="project" value="UniProtKB-EC"/>
</dbReference>
<dbReference type="Gene3D" id="3.20.20.70">
    <property type="entry name" value="Aldolase class I"/>
    <property type="match status" value="1"/>
</dbReference>
<dbReference type="PIRSF" id="PIRSF006250">
    <property type="entry name" value="NadC_ModD"/>
    <property type="match status" value="1"/>
</dbReference>
<feature type="binding site" evidence="13">
    <location>
        <position position="157"/>
    </location>
    <ligand>
        <name>substrate</name>
    </ligand>
</feature>
<evidence type="ECO:0000256" key="2">
    <source>
        <dbReference type="ARBA" id="ARBA00004893"/>
    </source>
</evidence>
<reference evidence="16 17" key="1">
    <citation type="journal article" date="2011" name="J. Bacteriol.">
        <title>Genome sequence of 'Pedosphaera parvula' Ellin514, an aerobic Verrucomicrobial isolate from pasture soil.</title>
        <authorList>
            <person name="Kant R."/>
            <person name="van Passel M.W."/>
            <person name="Sangwan P."/>
            <person name="Palva A."/>
            <person name="Lucas S."/>
            <person name="Copeland A."/>
            <person name="Lapidus A."/>
            <person name="Glavina Del Rio T."/>
            <person name="Dalin E."/>
            <person name="Tice H."/>
            <person name="Bruce D."/>
            <person name="Goodwin L."/>
            <person name="Pitluck S."/>
            <person name="Chertkov O."/>
            <person name="Larimer F.W."/>
            <person name="Land M.L."/>
            <person name="Hauser L."/>
            <person name="Brettin T.S."/>
            <person name="Detter J.C."/>
            <person name="Han S."/>
            <person name="de Vos W.M."/>
            <person name="Janssen P.H."/>
            <person name="Smidt H."/>
        </authorList>
    </citation>
    <scope>NUCLEOTIDE SEQUENCE [LARGE SCALE GENOMIC DNA]</scope>
    <source>
        <strain evidence="16 17">Ellin514</strain>
    </source>
</reference>
<dbReference type="GO" id="GO:0009435">
    <property type="term" value="P:NAD+ biosynthetic process"/>
    <property type="evidence" value="ECO:0007669"/>
    <property type="project" value="UniProtKB-UniPathway"/>
</dbReference>
<dbReference type="FunFam" id="3.20.20.70:FF:000030">
    <property type="entry name" value="Nicotinate-nucleotide pyrophosphorylase, carboxylating"/>
    <property type="match status" value="1"/>
</dbReference>
<dbReference type="UniPathway" id="UPA00253">
    <property type="reaction ID" value="UER00331"/>
</dbReference>
<dbReference type="STRING" id="320771.Cflav_PD3239"/>
<comment type="subunit">
    <text evidence="4">Hexamer formed by 3 homodimers.</text>
</comment>
<sequence>MGSLSDEEIKHAVKQALAEDVGTGDVTTLSTVPETAKLKAVMKAREPLVVAGLAFAETAFRELSADVKLQTGSKDGKALKAGQDLLHIEGPARAVLTAERVALNFVQRLSGVATITARYVEAIKGTRARILDTRKTTPGWRRFEKYAVACGGGQNHRIGLYDMVLIKDNHLAALRDELPNAIEVAVKRAREKYPELKVEVEADTLEQVEQAASAGADFILLDNMNPDQLRAAIQLIKGRSQTEASGGVNLSTIRGIAESGVDFISVGALTHSARAVDIGLDFEE</sequence>
<dbReference type="SUPFAM" id="SSF54675">
    <property type="entry name" value="Nicotinate/Quinolinate PRTase N-terminal domain-like"/>
    <property type="match status" value="1"/>
</dbReference>
<feature type="binding site" evidence="13">
    <location>
        <position position="167"/>
    </location>
    <ligand>
        <name>substrate</name>
    </ligand>
</feature>
<evidence type="ECO:0000256" key="9">
    <source>
        <dbReference type="ARBA" id="ARBA00033102"/>
    </source>
</evidence>
<feature type="binding site" evidence="13">
    <location>
        <position position="201"/>
    </location>
    <ligand>
        <name>substrate</name>
    </ligand>
</feature>
<comment type="function">
    <text evidence="1">Involved in the catabolism of quinolinic acid (QA).</text>
</comment>
<feature type="binding site" evidence="13">
    <location>
        <position position="100"/>
    </location>
    <ligand>
        <name>substrate</name>
    </ligand>
</feature>
<dbReference type="NCBIfam" id="TIGR00078">
    <property type="entry name" value="nadC"/>
    <property type="match status" value="1"/>
</dbReference>
<feature type="domain" description="Quinolinate phosphoribosyl transferase N-terminal" evidence="15">
    <location>
        <begin position="25"/>
        <end position="110"/>
    </location>
</feature>
<evidence type="ECO:0000256" key="12">
    <source>
        <dbReference type="PIRNR" id="PIRNR006250"/>
    </source>
</evidence>
<dbReference type="EMBL" id="ABOX02000019">
    <property type="protein sequence ID" value="EEF60180.1"/>
    <property type="molecule type" value="Genomic_DNA"/>
</dbReference>
<dbReference type="InterPro" id="IPR037128">
    <property type="entry name" value="Quinolinate_PRibosylTase_N_sf"/>
</dbReference>
<accession>B9XIV3</accession>
<dbReference type="InterPro" id="IPR027277">
    <property type="entry name" value="NadC/ModD"/>
</dbReference>
<evidence type="ECO:0000256" key="3">
    <source>
        <dbReference type="ARBA" id="ARBA00009400"/>
    </source>
</evidence>
<evidence type="ECO:0000259" key="15">
    <source>
        <dbReference type="Pfam" id="PF02749"/>
    </source>
</evidence>
<comment type="pathway">
    <text evidence="2">Cofactor biosynthesis; NAD(+) biosynthesis; nicotinate D-ribonucleotide from quinolinate: step 1/1.</text>
</comment>
<comment type="caution">
    <text evidence="16">The sequence shown here is derived from an EMBL/GenBank/DDBJ whole genome shotgun (WGS) entry which is preliminary data.</text>
</comment>
<feature type="binding site" evidence="13">
    <location>
        <begin position="133"/>
        <end position="135"/>
    </location>
    <ligand>
        <name>substrate</name>
    </ligand>
</feature>
<proteinExistence type="inferred from homology"/>
<evidence type="ECO:0000256" key="7">
    <source>
        <dbReference type="ARBA" id="ARBA00022676"/>
    </source>
</evidence>
<feature type="binding site" evidence="13">
    <location>
        <begin position="245"/>
        <end position="247"/>
    </location>
    <ligand>
        <name>substrate</name>
    </ligand>
</feature>
<evidence type="ECO:0000256" key="11">
    <source>
        <dbReference type="ARBA" id="ARBA00069173"/>
    </source>
</evidence>
<evidence type="ECO:0000259" key="14">
    <source>
        <dbReference type="Pfam" id="PF01729"/>
    </source>
</evidence>
<gene>
    <name evidence="16" type="ORF">Cflav_PD3239</name>
</gene>
<dbReference type="Proteomes" id="UP000003688">
    <property type="component" value="Unassembled WGS sequence"/>
</dbReference>
<dbReference type="OrthoDB" id="9782546at2"/>
<organism evidence="16 17">
    <name type="scientific">Pedosphaera parvula (strain Ellin514)</name>
    <dbReference type="NCBI Taxonomy" id="320771"/>
    <lineage>
        <taxon>Bacteria</taxon>
        <taxon>Pseudomonadati</taxon>
        <taxon>Verrucomicrobiota</taxon>
        <taxon>Pedosphaerae</taxon>
        <taxon>Pedosphaerales</taxon>
        <taxon>Pedosphaeraceae</taxon>
        <taxon>Pedosphaera</taxon>
    </lineage>
</organism>
<dbReference type="InterPro" id="IPR036068">
    <property type="entry name" value="Nicotinate_pribotase-like_C"/>
</dbReference>
<comment type="catalytic activity">
    <reaction evidence="10">
        <text>nicotinate beta-D-ribonucleotide + CO2 + diphosphate = quinolinate + 5-phospho-alpha-D-ribose 1-diphosphate + 2 H(+)</text>
        <dbReference type="Rhea" id="RHEA:12733"/>
        <dbReference type="ChEBI" id="CHEBI:15378"/>
        <dbReference type="ChEBI" id="CHEBI:16526"/>
        <dbReference type="ChEBI" id="CHEBI:29959"/>
        <dbReference type="ChEBI" id="CHEBI:33019"/>
        <dbReference type="ChEBI" id="CHEBI:57502"/>
        <dbReference type="ChEBI" id="CHEBI:58017"/>
        <dbReference type="EC" id="2.4.2.19"/>
    </reaction>
</comment>
<feature type="binding site" evidence="13">
    <location>
        <begin position="266"/>
        <end position="268"/>
    </location>
    <ligand>
        <name>substrate</name>
    </ligand>
</feature>
<dbReference type="Gene3D" id="3.90.1170.20">
    <property type="entry name" value="Quinolinate phosphoribosyl transferase, N-terminal domain"/>
    <property type="match status" value="1"/>
</dbReference>
<dbReference type="SUPFAM" id="SSF51690">
    <property type="entry name" value="Nicotinate/Quinolinate PRTase C-terminal domain-like"/>
    <property type="match status" value="1"/>
</dbReference>
<evidence type="ECO:0000256" key="1">
    <source>
        <dbReference type="ARBA" id="ARBA00003237"/>
    </source>
</evidence>
<dbReference type="RefSeq" id="WP_007415746.1">
    <property type="nucleotide sequence ID" value="NZ_ABOX02000019.1"/>
</dbReference>
<protein>
    <recommendedName>
        <fullName evidence="11">Probable nicotinate-nucleotide pyrophosphorylase [carboxylating]</fullName>
        <ecNumber evidence="5">2.4.2.19</ecNumber>
    </recommendedName>
    <alternativeName>
        <fullName evidence="9">Quinolinate phosphoribosyltransferase [decarboxylating]</fullName>
    </alternativeName>
</protein>
<evidence type="ECO:0000313" key="16">
    <source>
        <dbReference type="EMBL" id="EEF60180.1"/>
    </source>
</evidence>
<keyword evidence="6" id="KW-0662">Pyridine nucleotide biosynthesis</keyword>
<evidence type="ECO:0000256" key="13">
    <source>
        <dbReference type="PIRSR" id="PIRSR006250-1"/>
    </source>
</evidence>
<evidence type="ECO:0000313" key="17">
    <source>
        <dbReference type="Proteomes" id="UP000003688"/>
    </source>
</evidence>
<dbReference type="InterPro" id="IPR022412">
    <property type="entry name" value="Quinolinate_PRibosylTrfase_N"/>
</dbReference>
<dbReference type="Pfam" id="PF02749">
    <property type="entry name" value="QRPTase_N"/>
    <property type="match status" value="1"/>
</dbReference>
<dbReference type="GO" id="GO:0005737">
    <property type="term" value="C:cytoplasm"/>
    <property type="evidence" value="ECO:0007669"/>
    <property type="project" value="TreeGrafter"/>
</dbReference>
<dbReference type="Pfam" id="PF01729">
    <property type="entry name" value="QRPTase_C"/>
    <property type="match status" value="1"/>
</dbReference>
<feature type="domain" description="Quinolinate phosphoribosyl transferase C-terminal" evidence="14">
    <location>
        <begin position="112"/>
        <end position="281"/>
    </location>
</feature>
<evidence type="ECO:0000256" key="4">
    <source>
        <dbReference type="ARBA" id="ARBA00011218"/>
    </source>
</evidence>